<evidence type="ECO:0000313" key="2">
    <source>
        <dbReference type="EMBL" id="CAB4188630.1"/>
    </source>
</evidence>
<feature type="region of interest" description="Disordered" evidence="1">
    <location>
        <begin position="545"/>
        <end position="577"/>
    </location>
</feature>
<evidence type="ECO:0000256" key="1">
    <source>
        <dbReference type="SAM" id="MobiDB-lite"/>
    </source>
</evidence>
<accession>A0A6J5QVN0</accession>
<sequence>MAVAKSKLSGAPEDKDIARAEQVFAPQRQKQQEYLTEDISFAQQQRDTEEAALTAKENRDISVKEAGAQALQESAIYKESLIGETKEKIEKNPFPSFKPTQEDLSSYAQLGSMIGTFGLILGAGGKQTSRMAINSMTGMLNGWQKGRKDLWDKEAKEFEKEIQRTKLLHDSIYKDLDLGLSAWSTNREAAKSHLENAAYKAGTGSVIASYINSGRAKDARELAGKIYKLSSDIDSKIIDLAAKERQSRVAAAAESTKAMATVQAARIRAQSLVDVEAEKQASITRREMIKGQKPAVDKKAAGQYDYVVTKDGRTIAINKKDPNDIREITTDLSGATRVGTQPKGVQSGGAVQFRYNSAVTNAANVLATELDNASSIPFAASIPGGGDVLTNPERKLTDAIVKNLAGNLTSVEDRAFQQVKAGMQRAQVAIEAGGRPGGMNEAAFKQLNAQAAQGFDSKINYLLWLALAKQHMSFAIKDLEANGGTKEQIAQARVNTEKVEKLIPWSVKDILGIVGGGRASIADNQTIRLIQTSRNIEDFEFKLEQGIQGGGGPKEGDTDKSKTGKPIIYKNGKWEYQ</sequence>
<dbReference type="EMBL" id="LR797128">
    <property type="protein sequence ID" value="CAB4188630.1"/>
    <property type="molecule type" value="Genomic_DNA"/>
</dbReference>
<reference evidence="2" key="1">
    <citation type="submission" date="2020-05" db="EMBL/GenBank/DDBJ databases">
        <authorList>
            <person name="Chiriac C."/>
            <person name="Salcher M."/>
            <person name="Ghai R."/>
            <person name="Kavagutti S V."/>
        </authorList>
    </citation>
    <scope>NUCLEOTIDE SEQUENCE</scope>
</reference>
<organism evidence="2">
    <name type="scientific">uncultured Caudovirales phage</name>
    <dbReference type="NCBI Taxonomy" id="2100421"/>
    <lineage>
        <taxon>Viruses</taxon>
        <taxon>Duplodnaviria</taxon>
        <taxon>Heunggongvirae</taxon>
        <taxon>Uroviricota</taxon>
        <taxon>Caudoviricetes</taxon>
        <taxon>Peduoviridae</taxon>
        <taxon>Maltschvirus</taxon>
        <taxon>Maltschvirus maltsch</taxon>
    </lineage>
</organism>
<proteinExistence type="predicted"/>
<gene>
    <name evidence="2" type="ORF">UFOVP1174_53</name>
</gene>
<feature type="region of interest" description="Disordered" evidence="1">
    <location>
        <begin position="1"/>
        <end position="20"/>
    </location>
</feature>
<name>A0A6J5QVN0_9CAUD</name>
<protein>
    <submittedName>
        <fullName evidence="2">Uncharacterized protein</fullName>
    </submittedName>
</protein>